<proteinExistence type="predicted"/>
<keyword evidence="4" id="KW-0325">Glycoprotein</keyword>
<feature type="domain" description="Ig-like" evidence="8">
    <location>
        <begin position="109"/>
        <end position="256"/>
    </location>
</feature>
<accession>B3RTM6</accession>
<dbReference type="Pfam" id="PF07679">
    <property type="entry name" value="I-set"/>
    <property type="match status" value="1"/>
</dbReference>
<evidence type="ECO:0000313" key="9">
    <source>
        <dbReference type="EMBL" id="EDV25660.1"/>
    </source>
</evidence>
<dbReference type="InterPro" id="IPR051275">
    <property type="entry name" value="Cell_adhesion_signaling"/>
</dbReference>
<dbReference type="PhylomeDB" id="B3RTM6"/>
<feature type="compositionally biased region" description="Polar residues" evidence="6">
    <location>
        <begin position="1090"/>
        <end position="1110"/>
    </location>
</feature>
<feature type="region of interest" description="Disordered" evidence="6">
    <location>
        <begin position="955"/>
        <end position="1164"/>
    </location>
</feature>
<keyword evidence="7" id="KW-0812">Transmembrane</keyword>
<dbReference type="InterPro" id="IPR036179">
    <property type="entry name" value="Ig-like_dom_sf"/>
</dbReference>
<feature type="compositionally biased region" description="Basic and acidic residues" evidence="6">
    <location>
        <begin position="903"/>
        <end position="914"/>
    </location>
</feature>
<dbReference type="KEGG" id="tad:TRIADDRAFT_55979"/>
<sequence>MTLVIAQGTFSRRNINVGQRLEIACPAASSNAVGWISNKNGANVTLATRDTNNAVSTQFPSNVRYSVTSSFTLIITDIEISDEAMFWCAPSNSQNSPLAAIYAVTVTVPLTIDLPSETSTDSGGTLSLDCKASGRPTPTTFRWLRNGNVISSSKTLTIFSAKVSDADFQMQDRGTIIIVANSGENVVLGCLGQGYPPINRTWTVGTPVSRYQKLSNGSYYILNVNRSDDYHQNGNRFFTCRATNGAQTAIVNYELDVHYFNPYTAFASSSYLVRNESDIVALPCAADSNPNSWVTWYSNGNIRSSTGSYGCNIAYQSQRRWRNLTIVVQYAPQSVKIDSTNVNKAAIGSVSTMRCVAEALPAPKYIWQKNGQPYNGPADVGNGSLVFTSVKKDDSGNYRCIANNMLGEASLTISFTVYELVRIISSIPTQTVVLQEGESRTYTCAASGSPKPNAYWLKNGEILQFAESVTTMVLVANRSDNGARFTCRALNVNENIELHFNLTVYYPPYVSVPDLKVYVKEQQNAVLICNATSNPSITSYRWFGPTGQEIVRNDSVIFVYGNRLSIRGLDRTHSGNYVCRPENGIRGGSTTTFEVIVPFDAIPRATVTWRRVNGEFSRRATISSNYSLIFRNLKRNDTGTYQCVARNIEGETATDGVLTVKNVPVDRSAFEVIVWRSDILGTNVSWTIPSQLETTSLTVQYQVFGTRKRAEWTIAQSGINPTSNSIRISDQLLNQKSTYNIRVLSYYYSEEVLTSLTVVSDPPGPVPPERITYGPFNKTVLIAICAGVGVIILLILVASLIVYDRTHKETRRDEISSKEPYLTSPTATITRRPQNFEDHAYTTPKGLETLPSPPEGVSHAESVASVSNVSMRSDMKRAPSASGSEFDYKMASRNYFDDAASDNADRYSVRSDRSSRKRRQSQTSRQSEATSVDEENIDYADGYGRTPAEMLYYTPDYKKGSTTGRSREAKDKRYSLQADEKDDVDAYRPYYTTGRSNEAASKKSSRPTRAESVGAMETTNNYGYNVQDRISADQKNAKERDQILQDKLRRHDPAYQKRRSRSDAPSDSGMSETSYNRRSKKNEQRRSKNVEANSDAESLPSPTRPSSQYSAKKPYYYLDDDQSTVNTDDYSSDIAITSNRRHDDRLSRPKSRAPYVEGDNQPYDLGKRLARSREMLSNSQADASVYNQSSPYNKSSSSSNTRLNQRHDFHDSSESLSRSKKSQSRENIHHLTGSRGNLTKSPLEDDDDFEYPPPPKDVNYHRSSENVAGRYASNESLGSSHKRSAPNYSLARSNENLARSRESLSSRNAGSRTPHNARHAPMIAPIAKDI</sequence>
<feature type="region of interest" description="Disordered" evidence="6">
    <location>
        <begin position="812"/>
        <end position="884"/>
    </location>
</feature>
<feature type="region of interest" description="Disordered" evidence="6">
    <location>
        <begin position="1182"/>
        <end position="1330"/>
    </location>
</feature>
<feature type="domain" description="Ig-like" evidence="8">
    <location>
        <begin position="507"/>
        <end position="596"/>
    </location>
</feature>
<protein>
    <recommendedName>
        <fullName evidence="8">Ig-like domain-containing protein</fullName>
    </recommendedName>
</protein>
<name>B3RTM6_TRIAD</name>
<keyword evidence="2 7" id="KW-0472">Membrane</keyword>
<dbReference type="InterPro" id="IPR007110">
    <property type="entry name" value="Ig-like_dom"/>
</dbReference>
<dbReference type="CDD" id="cd00096">
    <property type="entry name" value="Ig"/>
    <property type="match status" value="1"/>
</dbReference>
<organism evidence="9 10">
    <name type="scientific">Trichoplax adhaerens</name>
    <name type="common">Trichoplax reptans</name>
    <dbReference type="NCBI Taxonomy" id="10228"/>
    <lineage>
        <taxon>Eukaryota</taxon>
        <taxon>Metazoa</taxon>
        <taxon>Placozoa</taxon>
        <taxon>Uniplacotomia</taxon>
        <taxon>Trichoplacea</taxon>
        <taxon>Trichoplacidae</taxon>
        <taxon>Trichoplax</taxon>
    </lineage>
</organism>
<evidence type="ECO:0000259" key="8">
    <source>
        <dbReference type="PROSITE" id="PS50835"/>
    </source>
</evidence>
<dbReference type="OrthoDB" id="10039395at2759"/>
<gene>
    <name evidence="9" type="ORF">TRIADDRAFT_55979</name>
</gene>
<feature type="domain" description="Ig-like" evidence="8">
    <location>
        <begin position="332"/>
        <end position="412"/>
    </location>
</feature>
<keyword evidence="10" id="KW-1185">Reference proteome</keyword>
<evidence type="ECO:0000256" key="5">
    <source>
        <dbReference type="ARBA" id="ARBA00023319"/>
    </source>
</evidence>
<evidence type="ECO:0000256" key="7">
    <source>
        <dbReference type="SAM" id="Phobius"/>
    </source>
</evidence>
<dbReference type="GO" id="GO:0005911">
    <property type="term" value="C:cell-cell junction"/>
    <property type="evidence" value="ECO:0000318"/>
    <property type="project" value="GO_Central"/>
</dbReference>
<keyword evidence="3" id="KW-1015">Disulfide bond</keyword>
<dbReference type="GO" id="GO:0005886">
    <property type="term" value="C:plasma membrane"/>
    <property type="evidence" value="ECO:0000318"/>
    <property type="project" value="GO_Central"/>
</dbReference>
<feature type="domain" description="Ig-like" evidence="8">
    <location>
        <begin position="603"/>
        <end position="659"/>
    </location>
</feature>
<dbReference type="InterPro" id="IPR013098">
    <property type="entry name" value="Ig_I-set"/>
</dbReference>
<dbReference type="InterPro" id="IPR003599">
    <property type="entry name" value="Ig_sub"/>
</dbReference>
<feature type="transmembrane region" description="Helical" evidence="7">
    <location>
        <begin position="780"/>
        <end position="803"/>
    </location>
</feature>
<evidence type="ECO:0000256" key="3">
    <source>
        <dbReference type="ARBA" id="ARBA00023157"/>
    </source>
</evidence>
<dbReference type="SMART" id="SM00408">
    <property type="entry name" value="IGc2"/>
    <property type="match status" value="7"/>
</dbReference>
<dbReference type="Gene3D" id="2.60.40.10">
    <property type="entry name" value="Immunoglobulins"/>
    <property type="match status" value="7"/>
</dbReference>
<evidence type="ECO:0000313" key="10">
    <source>
        <dbReference type="Proteomes" id="UP000009022"/>
    </source>
</evidence>
<feature type="domain" description="Ig-like" evidence="8">
    <location>
        <begin position="422"/>
        <end position="503"/>
    </location>
</feature>
<dbReference type="GO" id="GO:0098609">
    <property type="term" value="P:cell-cell adhesion"/>
    <property type="evidence" value="ECO:0000318"/>
    <property type="project" value="GO_Central"/>
</dbReference>
<feature type="compositionally biased region" description="Polar residues" evidence="6">
    <location>
        <begin position="823"/>
        <end position="833"/>
    </location>
</feature>
<feature type="compositionally biased region" description="Polar residues" evidence="6">
    <location>
        <begin position="1305"/>
        <end position="1314"/>
    </location>
</feature>
<dbReference type="OMA" id="ACSAICC"/>
<reference evidence="9 10" key="1">
    <citation type="journal article" date="2008" name="Nature">
        <title>The Trichoplax genome and the nature of placozoans.</title>
        <authorList>
            <person name="Srivastava M."/>
            <person name="Begovic E."/>
            <person name="Chapman J."/>
            <person name="Putnam N.H."/>
            <person name="Hellsten U."/>
            <person name="Kawashima T."/>
            <person name="Kuo A."/>
            <person name="Mitros T."/>
            <person name="Salamov A."/>
            <person name="Carpenter M.L."/>
            <person name="Signorovitch A.Y."/>
            <person name="Moreno M.A."/>
            <person name="Kamm K."/>
            <person name="Grimwood J."/>
            <person name="Schmutz J."/>
            <person name="Shapiro H."/>
            <person name="Grigoriev I.V."/>
            <person name="Buss L.W."/>
            <person name="Schierwater B."/>
            <person name="Dellaporta S.L."/>
            <person name="Rokhsar D.S."/>
        </authorList>
    </citation>
    <scope>NUCLEOTIDE SEQUENCE [LARGE SCALE GENOMIC DNA]</scope>
    <source>
        <strain evidence="9 10">Grell-BS-1999</strain>
    </source>
</reference>
<evidence type="ECO:0000256" key="4">
    <source>
        <dbReference type="ARBA" id="ARBA00023180"/>
    </source>
</evidence>
<feature type="compositionally biased region" description="Polar residues" evidence="6">
    <location>
        <begin position="1063"/>
        <end position="1076"/>
    </location>
</feature>
<evidence type="ECO:0000256" key="6">
    <source>
        <dbReference type="SAM" id="MobiDB-lite"/>
    </source>
</evidence>
<dbReference type="InterPro" id="IPR003598">
    <property type="entry name" value="Ig_sub2"/>
</dbReference>
<feature type="compositionally biased region" description="Basic and acidic residues" evidence="6">
    <location>
        <begin position="1030"/>
        <end position="1055"/>
    </location>
</feature>
<dbReference type="Pfam" id="PF13927">
    <property type="entry name" value="Ig_3"/>
    <property type="match status" value="4"/>
</dbReference>
<feature type="domain" description="Ig-like" evidence="8">
    <location>
        <begin position="262"/>
        <end position="325"/>
    </location>
</feature>
<dbReference type="PROSITE" id="PS50835">
    <property type="entry name" value="IG_LIKE"/>
    <property type="match status" value="6"/>
</dbReference>
<evidence type="ECO:0000256" key="2">
    <source>
        <dbReference type="ARBA" id="ARBA00023136"/>
    </source>
</evidence>
<dbReference type="STRING" id="10228.B3RTM6"/>
<feature type="region of interest" description="Disordered" evidence="6">
    <location>
        <begin position="903"/>
        <end position="942"/>
    </location>
</feature>
<dbReference type="RefSeq" id="XP_002111693.1">
    <property type="nucleotide sequence ID" value="XM_002111657.1"/>
</dbReference>
<dbReference type="Proteomes" id="UP000009022">
    <property type="component" value="Unassembled WGS sequence"/>
</dbReference>
<dbReference type="PANTHER" id="PTHR11640:SF31">
    <property type="entry name" value="IRREGULAR CHIASM C-ROUGHEST PROTEIN-RELATED"/>
    <property type="match status" value="1"/>
</dbReference>
<keyword evidence="7" id="KW-1133">Transmembrane helix</keyword>
<feature type="compositionally biased region" description="Polar residues" evidence="6">
    <location>
        <begin position="1123"/>
        <end position="1138"/>
    </location>
</feature>
<dbReference type="GeneID" id="6752906"/>
<dbReference type="HOGENOM" id="CLU_259144_0_0_1"/>
<dbReference type="GO" id="GO:0050839">
    <property type="term" value="F:cell adhesion molecule binding"/>
    <property type="evidence" value="ECO:0000318"/>
    <property type="project" value="GO_Central"/>
</dbReference>
<evidence type="ECO:0000256" key="1">
    <source>
        <dbReference type="ARBA" id="ARBA00004479"/>
    </source>
</evidence>
<keyword evidence="5" id="KW-0393">Immunoglobulin domain</keyword>
<feature type="compositionally biased region" description="Low complexity" evidence="6">
    <location>
        <begin position="1187"/>
        <end position="1200"/>
    </location>
</feature>
<feature type="compositionally biased region" description="Polar residues" evidence="6">
    <location>
        <begin position="1286"/>
        <end position="1297"/>
    </location>
</feature>
<dbReference type="InParanoid" id="B3RTM6"/>
<dbReference type="EMBL" id="DS985244">
    <property type="protein sequence ID" value="EDV25660.1"/>
    <property type="molecule type" value="Genomic_DNA"/>
</dbReference>
<dbReference type="eggNOG" id="KOG4475">
    <property type="taxonomic scope" value="Eukaryota"/>
</dbReference>
<feature type="compositionally biased region" description="Basic and acidic residues" evidence="6">
    <location>
        <begin position="965"/>
        <end position="974"/>
    </location>
</feature>
<dbReference type="InterPro" id="IPR013783">
    <property type="entry name" value="Ig-like_fold"/>
</dbReference>
<dbReference type="SMART" id="SM00409">
    <property type="entry name" value="IG"/>
    <property type="match status" value="6"/>
</dbReference>
<dbReference type="PANTHER" id="PTHR11640">
    <property type="entry name" value="NEPHRIN"/>
    <property type="match status" value="1"/>
</dbReference>
<dbReference type="CTD" id="6752906"/>
<comment type="subcellular location">
    <subcellularLocation>
        <location evidence="1">Membrane</location>
        <topology evidence="1">Single-pass type I membrane protein</topology>
    </subcellularLocation>
</comment>
<dbReference type="SUPFAM" id="SSF48726">
    <property type="entry name" value="Immunoglobulin"/>
    <property type="match status" value="7"/>
</dbReference>